<protein>
    <recommendedName>
        <fullName evidence="3">Thioredoxin</fullName>
    </recommendedName>
</protein>
<dbReference type="AlphaFoldDB" id="A0A1T4R1F7"/>
<dbReference type="InterPro" id="IPR047708">
    <property type="entry name" value="CD1871A-like"/>
</dbReference>
<dbReference type="GeneID" id="302999970"/>
<dbReference type="NCBIfam" id="NF040920">
    <property type="entry name" value="CD1871A_fam"/>
    <property type="match status" value="1"/>
</dbReference>
<dbReference type="EMBL" id="FUXC01000024">
    <property type="protein sequence ID" value="SKA09810.1"/>
    <property type="molecule type" value="Genomic_DNA"/>
</dbReference>
<reference evidence="1 2" key="1">
    <citation type="submission" date="2017-02" db="EMBL/GenBank/DDBJ databases">
        <authorList>
            <person name="Peterson S.W."/>
        </authorList>
    </citation>
    <scope>NUCLEOTIDE SEQUENCE [LARGE SCALE GENOMIC DNA]</scope>
    <source>
        <strain evidence="1 2">ATCC BAA-909</strain>
    </source>
</reference>
<accession>A0A1T4R1F7</accession>
<dbReference type="Proteomes" id="UP000190395">
    <property type="component" value="Unassembled WGS sequence"/>
</dbReference>
<evidence type="ECO:0000313" key="1">
    <source>
        <dbReference type="EMBL" id="SKA09810.1"/>
    </source>
</evidence>
<proteinExistence type="predicted"/>
<organism evidence="1 2">
    <name type="scientific">Treponema berlinense</name>
    <dbReference type="NCBI Taxonomy" id="225004"/>
    <lineage>
        <taxon>Bacteria</taxon>
        <taxon>Pseudomonadati</taxon>
        <taxon>Spirochaetota</taxon>
        <taxon>Spirochaetia</taxon>
        <taxon>Spirochaetales</taxon>
        <taxon>Treponemataceae</taxon>
        <taxon>Treponema</taxon>
    </lineage>
</organism>
<gene>
    <name evidence="1" type="ORF">SAMN02745152_02199</name>
</gene>
<evidence type="ECO:0008006" key="3">
    <source>
        <dbReference type="Google" id="ProtNLM"/>
    </source>
</evidence>
<dbReference type="STRING" id="225004.SAMN02745152_02199"/>
<keyword evidence="2" id="KW-1185">Reference proteome</keyword>
<name>A0A1T4R1F7_9SPIR</name>
<dbReference type="RefSeq" id="WP_013702091.1">
    <property type="nucleotide sequence ID" value="NZ_CAMFAQ010000018.1"/>
</dbReference>
<sequence length="50" mass="5363">MKLDEKVRKIIAIISLCLGIGLVIAGVFRGEAETVFNKASRICLECIGIG</sequence>
<evidence type="ECO:0000313" key="2">
    <source>
        <dbReference type="Proteomes" id="UP000190395"/>
    </source>
</evidence>